<protein>
    <submittedName>
        <fullName evidence="2">Uncharacterized protein</fullName>
    </submittedName>
</protein>
<feature type="region of interest" description="Disordered" evidence="1">
    <location>
        <begin position="72"/>
        <end position="100"/>
    </location>
</feature>
<keyword evidence="3" id="KW-1185">Reference proteome</keyword>
<proteinExistence type="predicted"/>
<sequence>MTQVKPFLVWGKPRLCRMGRGRETCANQTLVTKKTSLFYLDAPCAETFDAQLVSQREKRRTPTLIGATLLGRSKIRRTASQGQRRPTSRGEIDATPAVRS</sequence>
<accession>A0AAV7ULB5</accession>
<evidence type="ECO:0000313" key="3">
    <source>
        <dbReference type="Proteomes" id="UP001066276"/>
    </source>
</evidence>
<comment type="caution">
    <text evidence="2">The sequence shown here is derived from an EMBL/GenBank/DDBJ whole genome shotgun (WGS) entry which is preliminary data.</text>
</comment>
<dbReference type="AlphaFoldDB" id="A0AAV7ULB5"/>
<dbReference type="EMBL" id="JANPWB010000005">
    <property type="protein sequence ID" value="KAJ1189799.1"/>
    <property type="molecule type" value="Genomic_DNA"/>
</dbReference>
<organism evidence="2 3">
    <name type="scientific">Pleurodeles waltl</name>
    <name type="common">Iberian ribbed newt</name>
    <dbReference type="NCBI Taxonomy" id="8319"/>
    <lineage>
        <taxon>Eukaryota</taxon>
        <taxon>Metazoa</taxon>
        <taxon>Chordata</taxon>
        <taxon>Craniata</taxon>
        <taxon>Vertebrata</taxon>
        <taxon>Euteleostomi</taxon>
        <taxon>Amphibia</taxon>
        <taxon>Batrachia</taxon>
        <taxon>Caudata</taxon>
        <taxon>Salamandroidea</taxon>
        <taxon>Salamandridae</taxon>
        <taxon>Pleurodelinae</taxon>
        <taxon>Pleurodeles</taxon>
    </lineage>
</organism>
<dbReference type="Proteomes" id="UP001066276">
    <property type="component" value="Chromosome 3_1"/>
</dbReference>
<evidence type="ECO:0000256" key="1">
    <source>
        <dbReference type="SAM" id="MobiDB-lite"/>
    </source>
</evidence>
<gene>
    <name evidence="2" type="ORF">NDU88_006541</name>
</gene>
<reference evidence="2" key="1">
    <citation type="journal article" date="2022" name="bioRxiv">
        <title>Sequencing and chromosome-scale assembly of the giantPleurodeles waltlgenome.</title>
        <authorList>
            <person name="Brown T."/>
            <person name="Elewa A."/>
            <person name="Iarovenko S."/>
            <person name="Subramanian E."/>
            <person name="Araus A.J."/>
            <person name="Petzold A."/>
            <person name="Susuki M."/>
            <person name="Suzuki K.-i.T."/>
            <person name="Hayashi T."/>
            <person name="Toyoda A."/>
            <person name="Oliveira C."/>
            <person name="Osipova E."/>
            <person name="Leigh N.D."/>
            <person name="Simon A."/>
            <person name="Yun M.H."/>
        </authorList>
    </citation>
    <scope>NUCLEOTIDE SEQUENCE</scope>
    <source>
        <strain evidence="2">20211129_DDA</strain>
        <tissue evidence="2">Liver</tissue>
    </source>
</reference>
<name>A0AAV7ULB5_PLEWA</name>
<evidence type="ECO:0000313" key="2">
    <source>
        <dbReference type="EMBL" id="KAJ1189799.1"/>
    </source>
</evidence>